<dbReference type="AlphaFoldDB" id="A0A5K7XPK7"/>
<evidence type="ECO:0000256" key="3">
    <source>
        <dbReference type="ARBA" id="ARBA00022741"/>
    </source>
</evidence>
<accession>A0A5K7XPK7</accession>
<keyword evidence="3 6" id="KW-0547">Nucleotide-binding</keyword>
<feature type="binding site" evidence="6">
    <location>
        <position position="261"/>
    </location>
    <ligand>
        <name>ATP</name>
        <dbReference type="ChEBI" id="CHEBI:30616"/>
    </ligand>
</feature>
<dbReference type="GO" id="GO:0004674">
    <property type="term" value="F:protein serine/threonine kinase activity"/>
    <property type="evidence" value="ECO:0007669"/>
    <property type="project" value="TreeGrafter"/>
</dbReference>
<dbReference type="InterPro" id="IPR011009">
    <property type="entry name" value="Kinase-like_dom_sf"/>
</dbReference>
<feature type="domain" description="Guanylate cyclase" evidence="10">
    <location>
        <begin position="6"/>
        <end position="132"/>
    </location>
</feature>
<dbReference type="CDD" id="cd18773">
    <property type="entry name" value="PDC1_HK_sensor"/>
    <property type="match status" value="1"/>
</dbReference>
<keyword evidence="8" id="KW-1133">Transmembrane helix</keyword>
<dbReference type="Gene3D" id="3.30.70.1230">
    <property type="entry name" value="Nucleotide cyclase"/>
    <property type="match status" value="1"/>
</dbReference>
<dbReference type="PROSITE" id="PS50125">
    <property type="entry name" value="GUANYLATE_CYCLASE_2"/>
    <property type="match status" value="1"/>
</dbReference>
<organism evidence="11 12">
    <name type="scientific">Lacipirellula parvula</name>
    <dbReference type="NCBI Taxonomy" id="2650471"/>
    <lineage>
        <taxon>Bacteria</taxon>
        <taxon>Pseudomonadati</taxon>
        <taxon>Planctomycetota</taxon>
        <taxon>Planctomycetia</taxon>
        <taxon>Pirellulales</taxon>
        <taxon>Lacipirellulaceae</taxon>
        <taxon>Lacipirellula</taxon>
    </lineage>
</organism>
<dbReference type="InterPro" id="IPR017441">
    <property type="entry name" value="Protein_kinase_ATP_BS"/>
</dbReference>
<evidence type="ECO:0000313" key="12">
    <source>
        <dbReference type="Proteomes" id="UP000326837"/>
    </source>
</evidence>
<dbReference type="InterPro" id="IPR008271">
    <property type="entry name" value="Ser/Thr_kinase_AS"/>
</dbReference>
<evidence type="ECO:0000256" key="7">
    <source>
        <dbReference type="SAM" id="MobiDB-lite"/>
    </source>
</evidence>
<dbReference type="Gene3D" id="1.10.510.10">
    <property type="entry name" value="Transferase(Phosphotransferase) domain 1"/>
    <property type="match status" value="1"/>
</dbReference>
<dbReference type="Proteomes" id="UP000326837">
    <property type="component" value="Chromosome"/>
</dbReference>
<evidence type="ECO:0000256" key="4">
    <source>
        <dbReference type="ARBA" id="ARBA00022777"/>
    </source>
</evidence>
<sequence length="959" mass="106411">MAELKTFVFTDISGSVRLKDEMSGRSVTERDMAFINSILTPHRQRIEADLESYGGRVVSTAGDGHFLVFEHTVGAAQWAVAVQKSHQDNPIDTPKGEHVEVRMSMHVGVPQIDPGDRDNFVGKTVDYAARLNDYATGGQILVSRSVMAILDDVGLEDVRLHLHGRKGLKGIGSVEIHELLYDDHGPRPMRNQPKTNAERQWTVVPTQGFERSTSGGSVGVAGQTALKRVGNYELEQVIGSGGMGDVYKAHHTQFGRVRAVKVIKSQYVGAGHEDVVRRFYNEIKAVGRLEHKNIVVAIDSSAPADKVHYLVMEFIEGVSLDEMVTRHGPLPVPEASEIIRQAARGLQYIHKHEMVHRDIKPSNLMVTLVDADQISGDSTVADADDGERAVVKILDLGLALLADDNHDRLTRLDHKAMGTGMYMPPEQWRTTSVDIRADVYSLGCTLYHLLAGNPPFFDSDLRPEKAHEKSAVPPIRNAMQPLPRKLWDVLQKMLAKRPEDRYATPAEVAAALAPFAEGHQLASLVRGLEGDQTVSNALTPTKPNGHSKAETWRSRPWFNSDRFRPDRRIIFTKLLPLLLLAGVALGAVLLIQHSQREAARAAEASRVARQRQMEQSARDAVSSYAKTAAKTVAAELDKRFAVLNAEVKDPELIRMVRSLNSLPDDEKLRADPAKVEQRKLLLDELQVWITKLPHKHGAKLKIVESWFVQDIYGTQIARTPEDDSSFLKPYWYRDYFHGNLKDRDKTSEDERLATKPIENEHLSSVYYSTATKRLKVAFSVPIRDDGVDETGQPAGEAGKVIGVLALSINLNDFDVIDPEQAAGSDVVLIDLRNDWVNGENHGLILHHPRLDKGELARVEGDLMKTIDAADPLKSPEFDGAKHFLIGYADPLKRDKNSDQKYWGAFEPIRYEMRTSESDDADTERFGWVVLVQKPMPDDASPVSVLPPAAPAAPAPATAQ</sequence>
<keyword evidence="8" id="KW-0812">Transmembrane</keyword>
<keyword evidence="2" id="KW-0808">Transferase</keyword>
<keyword evidence="5 6" id="KW-0067">ATP-binding</keyword>
<dbReference type="GO" id="GO:0009190">
    <property type="term" value="P:cyclic nucleotide biosynthetic process"/>
    <property type="evidence" value="ECO:0007669"/>
    <property type="project" value="InterPro"/>
</dbReference>
<evidence type="ECO:0000256" key="5">
    <source>
        <dbReference type="ARBA" id="ARBA00022840"/>
    </source>
</evidence>
<dbReference type="EMBL" id="AP021861">
    <property type="protein sequence ID" value="BBO35339.1"/>
    <property type="molecule type" value="Genomic_DNA"/>
</dbReference>
<dbReference type="GO" id="GO:0005524">
    <property type="term" value="F:ATP binding"/>
    <property type="evidence" value="ECO:0007669"/>
    <property type="project" value="UniProtKB-UniRule"/>
</dbReference>
<dbReference type="InterPro" id="IPR029787">
    <property type="entry name" value="Nucleotide_cyclase"/>
</dbReference>
<feature type="domain" description="Protein kinase" evidence="9">
    <location>
        <begin position="232"/>
        <end position="516"/>
    </location>
</feature>
<dbReference type="GO" id="GO:0004016">
    <property type="term" value="F:adenylate cyclase activity"/>
    <property type="evidence" value="ECO:0007669"/>
    <property type="project" value="UniProtKB-ARBA"/>
</dbReference>
<keyword evidence="12" id="KW-1185">Reference proteome</keyword>
<dbReference type="Pfam" id="PF00211">
    <property type="entry name" value="Guanylate_cyc"/>
    <property type="match status" value="1"/>
</dbReference>
<feature type="region of interest" description="Disordered" evidence="7">
    <location>
        <begin position="938"/>
        <end position="959"/>
    </location>
</feature>
<name>A0A5K7XPK7_9BACT</name>
<protein>
    <submittedName>
        <fullName evidence="11">Uncharacterized protein</fullName>
    </submittedName>
</protein>
<dbReference type="RefSeq" id="WP_152100738.1">
    <property type="nucleotide sequence ID" value="NZ_AP021861.1"/>
</dbReference>
<dbReference type="InterPro" id="IPR001054">
    <property type="entry name" value="A/G_cyclase"/>
</dbReference>
<evidence type="ECO:0000259" key="10">
    <source>
        <dbReference type="PROSITE" id="PS50125"/>
    </source>
</evidence>
<dbReference type="PANTHER" id="PTHR43289">
    <property type="entry name" value="MITOGEN-ACTIVATED PROTEIN KINASE KINASE KINASE 20-RELATED"/>
    <property type="match status" value="1"/>
</dbReference>
<dbReference type="SUPFAM" id="SSF55073">
    <property type="entry name" value="Nucleotide cyclase"/>
    <property type="match status" value="1"/>
</dbReference>
<dbReference type="CDD" id="cd14014">
    <property type="entry name" value="STKc_PknB_like"/>
    <property type="match status" value="1"/>
</dbReference>
<evidence type="ECO:0000256" key="1">
    <source>
        <dbReference type="ARBA" id="ARBA00004167"/>
    </source>
</evidence>
<gene>
    <name evidence="11" type="ORF">PLANPX_4951</name>
</gene>
<dbReference type="PROSITE" id="PS00107">
    <property type="entry name" value="PROTEIN_KINASE_ATP"/>
    <property type="match status" value="1"/>
</dbReference>
<dbReference type="Gene3D" id="3.30.200.20">
    <property type="entry name" value="Phosphorylase Kinase, domain 1"/>
    <property type="match status" value="1"/>
</dbReference>
<keyword evidence="8" id="KW-0472">Membrane</keyword>
<dbReference type="GO" id="GO:0035556">
    <property type="term" value="P:intracellular signal transduction"/>
    <property type="evidence" value="ECO:0007669"/>
    <property type="project" value="InterPro"/>
</dbReference>
<feature type="transmembrane region" description="Helical" evidence="8">
    <location>
        <begin position="570"/>
        <end position="591"/>
    </location>
</feature>
<dbReference type="PROSITE" id="PS00108">
    <property type="entry name" value="PROTEIN_KINASE_ST"/>
    <property type="match status" value="1"/>
</dbReference>
<dbReference type="PROSITE" id="PS50011">
    <property type="entry name" value="PROTEIN_KINASE_DOM"/>
    <property type="match status" value="1"/>
</dbReference>
<dbReference type="PANTHER" id="PTHR43289:SF6">
    <property type="entry name" value="SERINE_THREONINE-PROTEIN KINASE NEKL-3"/>
    <property type="match status" value="1"/>
</dbReference>
<evidence type="ECO:0000259" key="9">
    <source>
        <dbReference type="PROSITE" id="PS50011"/>
    </source>
</evidence>
<dbReference type="GO" id="GO:0016020">
    <property type="term" value="C:membrane"/>
    <property type="evidence" value="ECO:0007669"/>
    <property type="project" value="UniProtKB-SubCell"/>
</dbReference>
<evidence type="ECO:0000256" key="6">
    <source>
        <dbReference type="PROSITE-ProRule" id="PRU10141"/>
    </source>
</evidence>
<evidence type="ECO:0000313" key="11">
    <source>
        <dbReference type="EMBL" id="BBO35339.1"/>
    </source>
</evidence>
<dbReference type="Gene3D" id="3.30.450.20">
    <property type="entry name" value="PAS domain"/>
    <property type="match status" value="1"/>
</dbReference>
<proteinExistence type="predicted"/>
<comment type="subcellular location">
    <subcellularLocation>
        <location evidence="1">Membrane</location>
        <topology evidence="1">Single-pass membrane protein</topology>
    </subcellularLocation>
</comment>
<dbReference type="Pfam" id="PF00069">
    <property type="entry name" value="Pkinase"/>
    <property type="match status" value="1"/>
</dbReference>
<dbReference type="KEGG" id="lpav:PLANPX_4951"/>
<dbReference type="SUPFAM" id="SSF56112">
    <property type="entry name" value="Protein kinase-like (PK-like)"/>
    <property type="match status" value="1"/>
</dbReference>
<dbReference type="SMART" id="SM00220">
    <property type="entry name" value="S_TKc"/>
    <property type="match status" value="1"/>
</dbReference>
<dbReference type="CDD" id="cd07302">
    <property type="entry name" value="CHD"/>
    <property type="match status" value="1"/>
</dbReference>
<evidence type="ECO:0000256" key="2">
    <source>
        <dbReference type="ARBA" id="ARBA00022679"/>
    </source>
</evidence>
<reference evidence="12" key="1">
    <citation type="submission" date="2019-10" db="EMBL/GenBank/DDBJ databases">
        <title>Lacipirellula parvula gen. nov., sp. nov., representing a lineage of planctomycetes widespread in freshwater anoxic habitats, and description of the family Lacipirellulaceae.</title>
        <authorList>
            <person name="Dedysh S.N."/>
            <person name="Kulichevskaya I.S."/>
            <person name="Beletsky A.V."/>
            <person name="Rakitin A.L."/>
            <person name="Mardanov A.V."/>
            <person name="Ivanova A.A."/>
            <person name="Saltykova V.X."/>
            <person name="Rijpstra W.I.C."/>
            <person name="Sinninghe Damste J.S."/>
            <person name="Ravin N.V."/>
        </authorList>
    </citation>
    <scope>NUCLEOTIDE SEQUENCE [LARGE SCALE GENOMIC DNA]</scope>
    <source>
        <strain evidence="12">PX69</strain>
    </source>
</reference>
<dbReference type="InterPro" id="IPR000719">
    <property type="entry name" value="Prot_kinase_dom"/>
</dbReference>
<evidence type="ECO:0000256" key="8">
    <source>
        <dbReference type="SAM" id="Phobius"/>
    </source>
</evidence>
<keyword evidence="4" id="KW-0418">Kinase</keyword>